<evidence type="ECO:0000256" key="1">
    <source>
        <dbReference type="SAM" id="MobiDB-lite"/>
    </source>
</evidence>
<dbReference type="InParanoid" id="A0A0D2HW79"/>
<dbReference type="Proteomes" id="UP000032233">
    <property type="component" value="Unassembled WGS sequence"/>
</dbReference>
<reference evidence="2 3" key="1">
    <citation type="submission" date="2013-11" db="EMBL/GenBank/DDBJ databases">
        <title>Metagenomic analysis of a methanogenic consortium involved in long chain n-alkane degradation.</title>
        <authorList>
            <person name="Davidova I.A."/>
            <person name="Callaghan A.V."/>
            <person name="Wawrik B."/>
            <person name="Pruitt S."/>
            <person name="Marks C."/>
            <person name="Duncan K.E."/>
            <person name="Suflita J.M."/>
        </authorList>
    </citation>
    <scope>NUCLEOTIDE SEQUENCE [LARGE SCALE GENOMIC DNA]</scope>
    <source>
        <strain evidence="2 3">SPR</strain>
    </source>
</reference>
<keyword evidence="3" id="KW-1185">Reference proteome</keyword>
<dbReference type="AlphaFoldDB" id="A0A0D2HW79"/>
<sequence length="93" mass="10343">MFLRTIPPRPHHRPITPIASVDGAGEEEAPAVAGAEVWVEAWAEGGEDHPVGRQPLNIEKAALRHNPRGGLFIRSLFAKPKLRQIYIFIQESE</sequence>
<name>A0A0D2HW79_9BACT</name>
<accession>A0A0D2HW79</accession>
<feature type="region of interest" description="Disordered" evidence="1">
    <location>
        <begin position="1"/>
        <end position="26"/>
    </location>
</feature>
<organism evidence="2 3">
    <name type="scientific">Dethiosulfatarculus sandiegensis</name>
    <dbReference type="NCBI Taxonomy" id="1429043"/>
    <lineage>
        <taxon>Bacteria</taxon>
        <taxon>Pseudomonadati</taxon>
        <taxon>Thermodesulfobacteriota</taxon>
        <taxon>Desulfarculia</taxon>
        <taxon>Desulfarculales</taxon>
        <taxon>Desulfarculaceae</taxon>
        <taxon>Dethiosulfatarculus</taxon>
    </lineage>
</organism>
<proteinExistence type="predicted"/>
<comment type="caution">
    <text evidence="2">The sequence shown here is derived from an EMBL/GenBank/DDBJ whole genome shotgun (WGS) entry which is preliminary data.</text>
</comment>
<protein>
    <submittedName>
        <fullName evidence="2">Uncharacterized protein</fullName>
    </submittedName>
</protein>
<evidence type="ECO:0000313" key="2">
    <source>
        <dbReference type="EMBL" id="KIX14628.1"/>
    </source>
</evidence>
<gene>
    <name evidence="2" type="ORF">X474_07760</name>
</gene>
<evidence type="ECO:0000313" key="3">
    <source>
        <dbReference type="Proteomes" id="UP000032233"/>
    </source>
</evidence>
<dbReference type="EMBL" id="AZAC01000010">
    <property type="protein sequence ID" value="KIX14628.1"/>
    <property type="molecule type" value="Genomic_DNA"/>
</dbReference>